<dbReference type="HOGENOM" id="CLU_006033_3_0_9"/>
<dbReference type="Gene3D" id="3.40.225.10">
    <property type="entry name" value="Class II aldolase/adducin N-terminal domain"/>
    <property type="match status" value="1"/>
</dbReference>
<accession>W0EEU6</accession>
<dbReference type="SUPFAM" id="SSF53639">
    <property type="entry name" value="AraD/HMP-PK domain-like"/>
    <property type="match status" value="1"/>
</dbReference>
<dbReference type="SMART" id="SM01007">
    <property type="entry name" value="Aldolase_II"/>
    <property type="match status" value="1"/>
</dbReference>
<evidence type="ECO:0000313" key="4">
    <source>
        <dbReference type="EMBL" id="AHF07601.1"/>
    </source>
</evidence>
<name>W0EEU6_9FIRM</name>
<dbReference type="GO" id="GO:0005829">
    <property type="term" value="C:cytosol"/>
    <property type="evidence" value="ECO:0007669"/>
    <property type="project" value="TreeGrafter"/>
</dbReference>
<dbReference type="Pfam" id="PF00596">
    <property type="entry name" value="Aldolase_II"/>
    <property type="match status" value="1"/>
</dbReference>
<organism evidence="4 5">
    <name type="scientific">Desulfitobacterium metallireducens DSM 15288</name>
    <dbReference type="NCBI Taxonomy" id="871968"/>
    <lineage>
        <taxon>Bacteria</taxon>
        <taxon>Bacillati</taxon>
        <taxon>Bacillota</taxon>
        <taxon>Clostridia</taxon>
        <taxon>Eubacteriales</taxon>
        <taxon>Desulfitobacteriaceae</taxon>
        <taxon>Desulfitobacterium</taxon>
    </lineage>
</organism>
<protein>
    <submittedName>
        <fullName evidence="4">Aldolase</fullName>
    </submittedName>
</protein>
<evidence type="ECO:0000256" key="1">
    <source>
        <dbReference type="ARBA" id="ARBA00022723"/>
    </source>
</evidence>
<keyword evidence="2" id="KW-0456">Lyase</keyword>
<keyword evidence="1" id="KW-0479">Metal-binding</keyword>
<reference evidence="4 5" key="1">
    <citation type="submission" date="2013-12" db="EMBL/GenBank/DDBJ databases">
        <authorList>
            <consortium name="DOE Joint Genome Institute"/>
            <person name="Smidt H."/>
            <person name="Huntemann M."/>
            <person name="Han J."/>
            <person name="Chen A."/>
            <person name="Kyrpides N."/>
            <person name="Mavromatis K."/>
            <person name="Markowitz V."/>
            <person name="Palaniappan K."/>
            <person name="Ivanova N."/>
            <person name="Schaumberg A."/>
            <person name="Pati A."/>
            <person name="Liolios K."/>
            <person name="Nordberg H.P."/>
            <person name="Cantor M.N."/>
            <person name="Hua S.X."/>
            <person name="Woyke T."/>
        </authorList>
    </citation>
    <scope>NUCLEOTIDE SEQUENCE [LARGE SCALE GENOMIC DNA]</scope>
    <source>
        <strain evidence="5">DSM 15288</strain>
    </source>
</reference>
<sequence>MLKTKIIEIGREIIQTGLVAGTWGNISAWDDSRDGFWITPSGMDYLALKEEDLVLMNMQGVVLEGYRKPSSEEQLHRAIYSQRQEVKGIVHTHSIYATAHAVAHVPLPGLVEDFAMIVGEEVSVADYQRAGTEELAEATVRSLADKNAVFLANHGLVGVGRSVEEALKVCQIVEKSAQIHIMSRLLGTPVQLSDEDKRGLRSDYINQYGQRD</sequence>
<dbReference type="InterPro" id="IPR050197">
    <property type="entry name" value="Aldolase_class_II_sugar_metab"/>
</dbReference>
<dbReference type="GO" id="GO:0019323">
    <property type="term" value="P:pentose catabolic process"/>
    <property type="evidence" value="ECO:0007669"/>
    <property type="project" value="TreeGrafter"/>
</dbReference>
<evidence type="ECO:0000313" key="5">
    <source>
        <dbReference type="Proteomes" id="UP000010847"/>
    </source>
</evidence>
<feature type="domain" description="Class II aldolase/adducin N-terminal" evidence="3">
    <location>
        <begin position="4"/>
        <end position="181"/>
    </location>
</feature>
<dbReference type="PANTHER" id="PTHR22789">
    <property type="entry name" value="FUCULOSE PHOSPHATE ALDOLASE"/>
    <property type="match status" value="1"/>
</dbReference>
<dbReference type="PANTHER" id="PTHR22789:SF0">
    <property type="entry name" value="3-OXO-TETRONATE 4-PHOSPHATE DECARBOXYLASE-RELATED"/>
    <property type="match status" value="1"/>
</dbReference>
<dbReference type="InterPro" id="IPR001303">
    <property type="entry name" value="Aldolase_II/adducin_N"/>
</dbReference>
<evidence type="ECO:0000259" key="3">
    <source>
        <dbReference type="SMART" id="SM01007"/>
    </source>
</evidence>
<keyword evidence="5" id="KW-1185">Reference proteome</keyword>
<proteinExistence type="predicted"/>
<dbReference type="InterPro" id="IPR036409">
    <property type="entry name" value="Aldolase_II/adducin_N_sf"/>
</dbReference>
<dbReference type="eggNOG" id="COG0235">
    <property type="taxonomic scope" value="Bacteria"/>
</dbReference>
<dbReference type="STRING" id="871968.DESME_11735"/>
<evidence type="ECO:0000256" key="2">
    <source>
        <dbReference type="ARBA" id="ARBA00023239"/>
    </source>
</evidence>
<dbReference type="OrthoDB" id="9786287at2"/>
<dbReference type="Proteomes" id="UP000010847">
    <property type="component" value="Chromosome"/>
</dbReference>
<dbReference type="KEGG" id="dmt:DESME_11735"/>
<dbReference type="EMBL" id="CP007032">
    <property type="protein sequence ID" value="AHF07601.1"/>
    <property type="molecule type" value="Genomic_DNA"/>
</dbReference>
<dbReference type="GO" id="GO:0046872">
    <property type="term" value="F:metal ion binding"/>
    <property type="evidence" value="ECO:0007669"/>
    <property type="project" value="UniProtKB-KW"/>
</dbReference>
<dbReference type="AlphaFoldDB" id="W0EEU6"/>
<dbReference type="GO" id="GO:0016832">
    <property type="term" value="F:aldehyde-lyase activity"/>
    <property type="evidence" value="ECO:0007669"/>
    <property type="project" value="TreeGrafter"/>
</dbReference>
<dbReference type="RefSeq" id="WP_006716524.1">
    <property type="nucleotide sequence ID" value="NZ_CP007032.1"/>
</dbReference>
<gene>
    <name evidence="4" type="ORF">DESME_11735</name>
</gene>